<dbReference type="InterPro" id="IPR052983">
    <property type="entry name" value="MFS_Riboflavin_Transporter"/>
</dbReference>
<dbReference type="AlphaFoldDB" id="A0A1I6UY02"/>
<feature type="domain" description="Major facilitator superfamily (MFS) profile" evidence="7">
    <location>
        <begin position="17"/>
        <end position="408"/>
    </location>
</feature>
<evidence type="ECO:0000256" key="1">
    <source>
        <dbReference type="ARBA" id="ARBA00004651"/>
    </source>
</evidence>
<dbReference type="EMBL" id="BJWJ01000059">
    <property type="protein sequence ID" value="GEM05889.1"/>
    <property type="molecule type" value="Genomic_DNA"/>
</dbReference>
<feature type="transmembrane region" description="Helical" evidence="6">
    <location>
        <begin position="317"/>
        <end position="336"/>
    </location>
</feature>
<accession>A0A1I6UY02</accession>
<dbReference type="PROSITE" id="PS50850">
    <property type="entry name" value="MFS"/>
    <property type="match status" value="1"/>
</dbReference>
<sequence>MALAKTTTVTNPMEKRRYQFIVLGITIMMFLGTVYSYSVFRVSLEDMFMIGSALSGLPYMFALAFYAVFMLIIGKYMRDYHPRTLLLVGGYLVALSWISSSFVGNIYVLTLTYGLIGGAGVGIAYGVMMNIIAQWFPDKKGLASGLVLLGFGLSPLVTAPLARTLVESFGVMETFLILGMSFAIILPFLSIPFRYPEQTDLTHINVPKKNHSTEHNLTTKEMLATSSFKGVYFTFIIGTIIGLMLIGLTTSVGLDYFNLDADTVTLFVSLFAIFNGLGRPTFGYITDHVSTKFAMVLSYTLIITAALLVILFNQFPFIYVISFAIFWFNLGGWLAIAPTSTLKLFGMWHYSQNYGVIFTAYGIGAIIGVLSSGLLLDLFGHYEYIFYYIIALAVVGLILIKVWMTPHENNKIQTN</sequence>
<feature type="transmembrane region" description="Helical" evidence="6">
    <location>
        <begin position="145"/>
        <end position="162"/>
    </location>
</feature>
<evidence type="ECO:0000259" key="7">
    <source>
        <dbReference type="PROSITE" id="PS50850"/>
    </source>
</evidence>
<keyword evidence="4 6" id="KW-1133">Transmembrane helix</keyword>
<dbReference type="InterPro" id="IPR036259">
    <property type="entry name" value="MFS_trans_sf"/>
</dbReference>
<dbReference type="PANTHER" id="PTHR43385">
    <property type="entry name" value="RIBOFLAVIN TRANSPORTER RIBJ"/>
    <property type="match status" value="1"/>
</dbReference>
<dbReference type="Pfam" id="PF07690">
    <property type="entry name" value="MFS_1"/>
    <property type="match status" value="1"/>
</dbReference>
<feature type="transmembrane region" description="Helical" evidence="6">
    <location>
        <begin position="266"/>
        <end position="286"/>
    </location>
</feature>
<feature type="transmembrane region" description="Helical" evidence="6">
    <location>
        <begin position="20"/>
        <end position="38"/>
    </location>
</feature>
<evidence type="ECO:0000256" key="4">
    <source>
        <dbReference type="ARBA" id="ARBA00022989"/>
    </source>
</evidence>
<feature type="transmembrane region" description="Helical" evidence="6">
    <location>
        <begin position="113"/>
        <end position="133"/>
    </location>
</feature>
<feature type="transmembrane region" description="Helical" evidence="6">
    <location>
        <begin position="50"/>
        <end position="73"/>
    </location>
</feature>
<dbReference type="InterPro" id="IPR020846">
    <property type="entry name" value="MFS_dom"/>
</dbReference>
<evidence type="ECO:0000256" key="5">
    <source>
        <dbReference type="ARBA" id="ARBA00023136"/>
    </source>
</evidence>
<evidence type="ECO:0000313" key="9">
    <source>
        <dbReference type="EMBL" id="SFT06254.1"/>
    </source>
</evidence>
<dbReference type="GO" id="GO:0022857">
    <property type="term" value="F:transmembrane transporter activity"/>
    <property type="evidence" value="ECO:0007669"/>
    <property type="project" value="InterPro"/>
</dbReference>
<evidence type="ECO:0000313" key="11">
    <source>
        <dbReference type="Proteomes" id="UP000321773"/>
    </source>
</evidence>
<keyword evidence="3 6" id="KW-0812">Transmembrane</keyword>
<comment type="subcellular location">
    <subcellularLocation>
        <location evidence="1">Cell membrane</location>
        <topology evidence="1">Multi-pass membrane protein</topology>
    </subcellularLocation>
</comment>
<evidence type="ECO:0000256" key="6">
    <source>
        <dbReference type="SAM" id="Phobius"/>
    </source>
</evidence>
<dbReference type="GO" id="GO:0005886">
    <property type="term" value="C:plasma membrane"/>
    <property type="evidence" value="ECO:0007669"/>
    <property type="project" value="UniProtKB-SubCell"/>
</dbReference>
<name>A0A1I6UY02_9BACI</name>
<feature type="transmembrane region" description="Helical" evidence="6">
    <location>
        <begin position="385"/>
        <end position="404"/>
    </location>
</feature>
<dbReference type="SUPFAM" id="SSF103473">
    <property type="entry name" value="MFS general substrate transporter"/>
    <property type="match status" value="1"/>
</dbReference>
<dbReference type="EMBL" id="FPAI01000036">
    <property type="protein sequence ID" value="SFT06254.1"/>
    <property type="molecule type" value="Genomic_DNA"/>
</dbReference>
<evidence type="ECO:0000313" key="8">
    <source>
        <dbReference type="EMBL" id="GEM05889.1"/>
    </source>
</evidence>
<protein>
    <submittedName>
        <fullName evidence="8">MFS transporter</fullName>
    </submittedName>
    <submittedName>
        <fullName evidence="9">Predicted arabinose efflux permease, MFS family</fullName>
    </submittedName>
</protein>
<evidence type="ECO:0000256" key="2">
    <source>
        <dbReference type="ARBA" id="ARBA00022448"/>
    </source>
</evidence>
<dbReference type="InterPro" id="IPR011701">
    <property type="entry name" value="MFS"/>
</dbReference>
<dbReference type="PANTHER" id="PTHR43385:SF1">
    <property type="entry name" value="RIBOFLAVIN TRANSPORTER RIBJ"/>
    <property type="match status" value="1"/>
</dbReference>
<evidence type="ECO:0000313" key="10">
    <source>
        <dbReference type="Proteomes" id="UP000199139"/>
    </source>
</evidence>
<dbReference type="Proteomes" id="UP000199139">
    <property type="component" value="Unassembled WGS sequence"/>
</dbReference>
<reference evidence="8 11" key="2">
    <citation type="submission" date="2019-07" db="EMBL/GenBank/DDBJ databases">
        <title>Whole genome shotgun sequence of Halolactibacillus miurensis NBRC 100873.</title>
        <authorList>
            <person name="Hosoyama A."/>
            <person name="Uohara A."/>
            <person name="Ohji S."/>
            <person name="Ichikawa N."/>
        </authorList>
    </citation>
    <scope>NUCLEOTIDE SEQUENCE [LARGE SCALE GENOMIC DNA]</scope>
    <source>
        <strain evidence="8 11">NBRC 100873</strain>
    </source>
</reference>
<dbReference type="Gene3D" id="1.20.1250.20">
    <property type="entry name" value="MFS general substrate transporter like domains"/>
    <property type="match status" value="2"/>
</dbReference>
<gene>
    <name evidence="8" type="ORF">HMI01_28770</name>
    <name evidence="9" type="ORF">SAMN05421668_13612</name>
</gene>
<reference evidence="9 10" key="1">
    <citation type="submission" date="2016-10" db="EMBL/GenBank/DDBJ databases">
        <authorList>
            <person name="de Groot N.N."/>
        </authorList>
    </citation>
    <scope>NUCLEOTIDE SEQUENCE [LARGE SCALE GENOMIC DNA]</scope>
    <source>
        <strain evidence="9 10">DSM 17074</strain>
    </source>
</reference>
<feature type="transmembrane region" description="Helical" evidence="6">
    <location>
        <begin position="174"/>
        <end position="193"/>
    </location>
</feature>
<proteinExistence type="predicted"/>
<organism evidence="9 10">
    <name type="scientific">Halolactibacillus miurensis</name>
    <dbReference type="NCBI Taxonomy" id="306541"/>
    <lineage>
        <taxon>Bacteria</taxon>
        <taxon>Bacillati</taxon>
        <taxon>Bacillota</taxon>
        <taxon>Bacilli</taxon>
        <taxon>Bacillales</taxon>
        <taxon>Bacillaceae</taxon>
        <taxon>Halolactibacillus</taxon>
    </lineage>
</organism>
<keyword evidence="5 6" id="KW-0472">Membrane</keyword>
<evidence type="ECO:0000256" key="3">
    <source>
        <dbReference type="ARBA" id="ARBA00022692"/>
    </source>
</evidence>
<keyword evidence="11" id="KW-1185">Reference proteome</keyword>
<dbReference type="Proteomes" id="UP000321773">
    <property type="component" value="Unassembled WGS sequence"/>
</dbReference>
<dbReference type="RefSeq" id="WP_177220738.1">
    <property type="nucleotide sequence ID" value="NZ_BJWJ01000059.1"/>
</dbReference>
<feature type="transmembrane region" description="Helical" evidence="6">
    <location>
        <begin position="230"/>
        <end position="254"/>
    </location>
</feature>
<feature type="transmembrane region" description="Helical" evidence="6">
    <location>
        <begin position="356"/>
        <end position="379"/>
    </location>
</feature>
<feature type="transmembrane region" description="Helical" evidence="6">
    <location>
        <begin position="293"/>
        <end position="311"/>
    </location>
</feature>
<keyword evidence="2" id="KW-0813">Transport</keyword>
<feature type="transmembrane region" description="Helical" evidence="6">
    <location>
        <begin position="85"/>
        <end position="107"/>
    </location>
</feature>
<dbReference type="STRING" id="306541.SAMN05421668_13612"/>
<dbReference type="CDD" id="cd17353">
    <property type="entry name" value="MFS_OFA_like"/>
    <property type="match status" value="1"/>
</dbReference>